<reference evidence="1 2" key="1">
    <citation type="journal article" date="2015" name="Antonie Van Leeuwenhoek">
        <title>Lampropedia puyangensis sp. nov., isolated from symptomatic bark of Populus ? euramericana canker and emended description of Lampropedia hyalina (Ehrenberg 1832) Lee et al. 2004.</title>
        <authorList>
            <person name="Li Y."/>
            <person name="Wang T."/>
            <person name="Piao C.G."/>
            <person name="Wang L.F."/>
            <person name="Tian G.Z."/>
            <person name="Zhu T.H."/>
            <person name="Guo M.W."/>
        </authorList>
    </citation>
    <scope>NUCLEOTIDE SEQUENCE [LARGE SCALE GENOMIC DNA]</scope>
    <source>
        <strain evidence="1 2">2-bin</strain>
    </source>
</reference>
<dbReference type="Pfam" id="PF02962">
    <property type="entry name" value="CHMI"/>
    <property type="match status" value="1"/>
</dbReference>
<keyword evidence="2" id="KW-1185">Reference proteome</keyword>
<evidence type="ECO:0000313" key="1">
    <source>
        <dbReference type="EMBL" id="THU04441.1"/>
    </source>
</evidence>
<gene>
    <name evidence="1" type="ORF">E9531_03335</name>
</gene>
<dbReference type="EMBL" id="STFG01000002">
    <property type="protein sequence ID" value="THU04441.1"/>
    <property type="molecule type" value="Genomic_DNA"/>
</dbReference>
<dbReference type="InterPro" id="IPR014347">
    <property type="entry name" value="Tautomerase/MIF_sf"/>
</dbReference>
<dbReference type="RefSeq" id="WP_136572336.1">
    <property type="nucleotide sequence ID" value="NZ_STFG01000002.1"/>
</dbReference>
<organism evidence="1 2">
    <name type="scientific">Lampropedia puyangensis</name>
    <dbReference type="NCBI Taxonomy" id="1330072"/>
    <lineage>
        <taxon>Bacteria</taxon>
        <taxon>Pseudomonadati</taxon>
        <taxon>Pseudomonadota</taxon>
        <taxon>Betaproteobacteria</taxon>
        <taxon>Burkholderiales</taxon>
        <taxon>Comamonadaceae</taxon>
        <taxon>Lampropedia</taxon>
    </lineage>
</organism>
<dbReference type="Gene3D" id="3.30.429.10">
    <property type="entry name" value="Macrophage Migration Inhibitory Factor"/>
    <property type="match status" value="1"/>
</dbReference>
<dbReference type="PANTHER" id="PTHR37950:SF1">
    <property type="entry name" value="4-HYDROXYPHENYLACETATE CATABOLISM PROTEIN"/>
    <property type="match status" value="1"/>
</dbReference>
<dbReference type="PANTHER" id="PTHR37950">
    <property type="entry name" value="4-HYDROXYPHENYLACETATE CATABOLISM PROTEIN"/>
    <property type="match status" value="1"/>
</dbReference>
<dbReference type="InterPro" id="IPR004220">
    <property type="entry name" value="5-COMe_2-OHmuconate_Isoase"/>
</dbReference>
<keyword evidence="1" id="KW-0413">Isomerase</keyword>
<evidence type="ECO:0000313" key="2">
    <source>
        <dbReference type="Proteomes" id="UP000308917"/>
    </source>
</evidence>
<accession>A0A4S8FBP8</accession>
<dbReference type="SUPFAM" id="SSF55331">
    <property type="entry name" value="Tautomerase/MIF"/>
    <property type="match status" value="1"/>
</dbReference>
<dbReference type="CDD" id="cd00580">
    <property type="entry name" value="CHMI"/>
    <property type="match status" value="1"/>
</dbReference>
<dbReference type="OrthoDB" id="9814215at2"/>
<protein>
    <submittedName>
        <fullName evidence="1">5-carboxymethyl-2-hydroxymuconate Delta-isomerase</fullName>
    </submittedName>
</protein>
<proteinExistence type="predicted"/>
<dbReference type="AlphaFoldDB" id="A0A4S8FBP8"/>
<sequence>MPQVTLEYTANLPIQPAKLLTAVNAALFATGQFKLPQDIKSRARALEVFAVGDDLPNQAFVHLQIAVLDGRSIEVRRQIADAGLAALQQAMDWDALPLQVQLGAEVKEMTLATYARVKNTPQAAA</sequence>
<dbReference type="Proteomes" id="UP000308917">
    <property type="component" value="Unassembled WGS sequence"/>
</dbReference>
<name>A0A4S8FBP8_9BURK</name>
<dbReference type="GO" id="GO:0008704">
    <property type="term" value="F:5-carboxymethyl-2-hydroxymuconate delta-isomerase activity"/>
    <property type="evidence" value="ECO:0007669"/>
    <property type="project" value="InterPro"/>
</dbReference>
<comment type="caution">
    <text evidence="1">The sequence shown here is derived from an EMBL/GenBank/DDBJ whole genome shotgun (WGS) entry which is preliminary data.</text>
</comment>